<reference evidence="1 2" key="1">
    <citation type="submission" date="2012-10" db="EMBL/GenBank/DDBJ databases">
        <title>Draft Genome Sequence of Paenibacillus popilliae ATCC 14706T.</title>
        <authorList>
            <person name="Iiyama K."/>
            <person name="Mori K."/>
            <person name="Mon H."/>
            <person name="Chieda Y."/>
            <person name="Lee J.M."/>
            <person name="Kusakabe T."/>
            <person name="Tashiro K."/>
            <person name="Asano S."/>
            <person name="Yasunaga-Aoki C."/>
            <person name="Shimizu S."/>
        </authorList>
    </citation>
    <scope>NUCLEOTIDE SEQUENCE [LARGE SCALE GENOMIC DNA]</scope>
    <source>
        <strain evidence="1 2">ATCC 14706</strain>
    </source>
</reference>
<dbReference type="AlphaFoldDB" id="M9L8G1"/>
<keyword evidence="2" id="KW-1185">Reference proteome</keyword>
<protein>
    <submittedName>
        <fullName evidence="1">Fe-S oxidoreductase</fullName>
    </submittedName>
</protein>
<evidence type="ECO:0000313" key="2">
    <source>
        <dbReference type="Proteomes" id="UP000029453"/>
    </source>
</evidence>
<name>M9L8G1_PAEPP</name>
<evidence type="ECO:0000313" key="1">
    <source>
        <dbReference type="EMBL" id="GAC41472.1"/>
    </source>
</evidence>
<comment type="caution">
    <text evidence="1">The sequence shown here is derived from an EMBL/GenBank/DDBJ whole genome shotgun (WGS) entry which is preliminary data.</text>
</comment>
<gene>
    <name evidence="1" type="ORF">PPOP_0822</name>
</gene>
<sequence length="107" mass="12762">MEAFLQNHRTTPDKRSKLALYYKLKIDLLVEESRETALDCYMKSAMEYMKLSLQSKAFEPLSVARLREGRNYDRFADNYAKRGGWTPKLSKINNPFQTAYTTYKWRY</sequence>
<dbReference type="EMBL" id="BALG01000037">
    <property type="protein sequence ID" value="GAC41472.1"/>
    <property type="molecule type" value="Genomic_DNA"/>
</dbReference>
<dbReference type="Proteomes" id="UP000029453">
    <property type="component" value="Unassembled WGS sequence"/>
</dbReference>
<organism evidence="1 2">
    <name type="scientific">Paenibacillus popilliae ATCC 14706</name>
    <dbReference type="NCBI Taxonomy" id="1212764"/>
    <lineage>
        <taxon>Bacteria</taxon>
        <taxon>Bacillati</taxon>
        <taxon>Bacillota</taxon>
        <taxon>Bacilli</taxon>
        <taxon>Bacillales</taxon>
        <taxon>Paenibacillaceae</taxon>
        <taxon>Paenibacillus</taxon>
    </lineage>
</organism>
<proteinExistence type="predicted"/>
<accession>M9L8G1</accession>